<dbReference type="SUPFAM" id="SSF54285">
    <property type="entry name" value="MoaD/ThiS"/>
    <property type="match status" value="1"/>
</dbReference>
<dbReference type="Gene3D" id="3.10.20.30">
    <property type="match status" value="1"/>
</dbReference>
<gene>
    <name evidence="1" type="ORF">XD54_0397</name>
</gene>
<dbReference type="AlphaFoldDB" id="A0A124FFJ6"/>
<comment type="caution">
    <text evidence="1">The sequence shown here is derived from an EMBL/GenBank/DDBJ whole genome shotgun (WGS) entry which is preliminary data.</text>
</comment>
<evidence type="ECO:0000313" key="2">
    <source>
        <dbReference type="Proteomes" id="UP000053911"/>
    </source>
</evidence>
<protein>
    <submittedName>
        <fullName evidence="1">Putative molybdopterin converting factor, subunit 1</fullName>
    </submittedName>
</protein>
<dbReference type="OMA" id="PRYDEFH"/>
<dbReference type="InterPro" id="IPR016155">
    <property type="entry name" value="Mopterin_synth/thiamin_S_b"/>
</dbReference>
<dbReference type="InterPro" id="IPR012675">
    <property type="entry name" value="Beta-grasp_dom_sf"/>
</dbReference>
<reference evidence="2" key="1">
    <citation type="journal article" date="2015" name="MBio">
        <title>Genome-Resolved Metagenomic Analysis Reveals Roles for Candidate Phyla and Other Microbial Community Members in Biogeochemical Transformations in Oil Reservoirs.</title>
        <authorList>
            <person name="Hu P."/>
            <person name="Tom L."/>
            <person name="Singh A."/>
            <person name="Thomas B.C."/>
            <person name="Baker B.J."/>
            <person name="Piceno Y.M."/>
            <person name="Andersen G.L."/>
            <person name="Banfield J.F."/>
        </authorList>
    </citation>
    <scope>NUCLEOTIDE SEQUENCE [LARGE SCALE GENOMIC DNA]</scope>
</reference>
<dbReference type="RefSeq" id="WP_015848765.1">
    <property type="nucleotide sequence ID" value="NZ_LGFD01000005.1"/>
</dbReference>
<sequence length="76" mass="8515">MVKIRLMGAFAHLAKARELEVKLEGPKTANEILREVIPRYDEFHDKIIFINGKPAKGEAIVEENDEIKVMPVLSGG</sequence>
<dbReference type="PATRIC" id="fig|172049.5.peg.968"/>
<organism evidence="1 2">
    <name type="scientific">Thermococcus sibiricus</name>
    <dbReference type="NCBI Taxonomy" id="172049"/>
    <lineage>
        <taxon>Archaea</taxon>
        <taxon>Methanobacteriati</taxon>
        <taxon>Methanobacteriota</taxon>
        <taxon>Thermococci</taxon>
        <taxon>Thermococcales</taxon>
        <taxon>Thermococcaceae</taxon>
        <taxon>Thermococcus</taxon>
    </lineage>
</organism>
<dbReference type="InterPro" id="IPR003749">
    <property type="entry name" value="ThiS/MoaD-like"/>
</dbReference>
<dbReference type="EMBL" id="LGFD01000005">
    <property type="protein sequence ID" value="KUK18306.1"/>
    <property type="molecule type" value="Genomic_DNA"/>
</dbReference>
<evidence type="ECO:0000313" key="1">
    <source>
        <dbReference type="EMBL" id="KUK18306.1"/>
    </source>
</evidence>
<dbReference type="Pfam" id="PF02597">
    <property type="entry name" value="ThiS"/>
    <property type="match status" value="1"/>
</dbReference>
<dbReference type="GeneID" id="8095466"/>
<dbReference type="Proteomes" id="UP000053911">
    <property type="component" value="Unassembled WGS sequence"/>
</dbReference>
<accession>A0A124FFJ6</accession>
<proteinExistence type="predicted"/>
<name>A0A124FFJ6_9EURY</name>
<dbReference type="CDD" id="cd17040">
    <property type="entry name" value="Ubl_MoaD_like"/>
    <property type="match status" value="1"/>
</dbReference>